<reference evidence="1" key="1">
    <citation type="journal article" date="2014" name="Front. Microbiol.">
        <title>High frequency of phylogenetically diverse reductive dehalogenase-homologous genes in deep subseafloor sedimentary metagenomes.</title>
        <authorList>
            <person name="Kawai M."/>
            <person name="Futagami T."/>
            <person name="Toyoda A."/>
            <person name="Takaki Y."/>
            <person name="Nishi S."/>
            <person name="Hori S."/>
            <person name="Arai W."/>
            <person name="Tsubouchi T."/>
            <person name="Morono Y."/>
            <person name="Uchiyama I."/>
            <person name="Ito T."/>
            <person name="Fujiyama A."/>
            <person name="Inagaki F."/>
            <person name="Takami H."/>
        </authorList>
    </citation>
    <scope>NUCLEOTIDE SEQUENCE</scope>
    <source>
        <strain evidence="1">Expedition CK06-06</strain>
    </source>
</reference>
<accession>X1UHP7</accession>
<dbReference type="FunFam" id="3.30.420.40:FF:000058">
    <property type="entry name" value="Putative actin-related protein 5"/>
    <property type="match status" value="1"/>
</dbReference>
<organism evidence="1">
    <name type="scientific">marine sediment metagenome</name>
    <dbReference type="NCBI Taxonomy" id="412755"/>
    <lineage>
        <taxon>unclassified sequences</taxon>
        <taxon>metagenomes</taxon>
        <taxon>ecological metagenomes</taxon>
    </lineage>
</organism>
<dbReference type="EMBL" id="BARW01037624">
    <property type="protein sequence ID" value="GAJ17059.1"/>
    <property type="molecule type" value="Genomic_DNA"/>
</dbReference>
<dbReference type="SMART" id="SM00268">
    <property type="entry name" value="ACTIN"/>
    <property type="match status" value="1"/>
</dbReference>
<evidence type="ECO:0008006" key="2">
    <source>
        <dbReference type="Google" id="ProtNLM"/>
    </source>
</evidence>
<gene>
    <name evidence="1" type="ORF">S12H4_58028</name>
</gene>
<dbReference type="Pfam" id="PF00022">
    <property type="entry name" value="Actin"/>
    <property type="match status" value="1"/>
</dbReference>
<proteinExistence type="predicted"/>
<dbReference type="InterPro" id="IPR043129">
    <property type="entry name" value="ATPase_NBD"/>
</dbReference>
<evidence type="ECO:0000313" key="1">
    <source>
        <dbReference type="EMBL" id="GAJ17059.1"/>
    </source>
</evidence>
<sequence length="138" mass="15691">KKSYMLPDGETINVGVERFLAPECFFNPSVIGKELEPLDDVIVGAISECDVDLRRDLYGNIVLSGGSTMFPGIKERLTKEIKEQIPESVDVKIIAPPERMYSVWIGGSILSSLKTFHRMWVTRREYKEMGPQVIHRCF</sequence>
<dbReference type="PANTHER" id="PTHR11937">
    <property type="entry name" value="ACTIN"/>
    <property type="match status" value="1"/>
</dbReference>
<dbReference type="SUPFAM" id="SSF53067">
    <property type="entry name" value="Actin-like ATPase domain"/>
    <property type="match status" value="1"/>
</dbReference>
<feature type="non-terminal residue" evidence="1">
    <location>
        <position position="1"/>
    </location>
</feature>
<dbReference type="InterPro" id="IPR004000">
    <property type="entry name" value="Actin"/>
</dbReference>
<name>X1UHP7_9ZZZZ</name>
<comment type="caution">
    <text evidence="1">The sequence shown here is derived from an EMBL/GenBank/DDBJ whole genome shotgun (WGS) entry which is preliminary data.</text>
</comment>
<dbReference type="Gene3D" id="3.90.640.10">
    <property type="entry name" value="Actin, Chain A, domain 4"/>
    <property type="match status" value="1"/>
</dbReference>
<protein>
    <recommendedName>
        <fullName evidence="2">Actin, cytoplasmic 2</fullName>
    </recommendedName>
</protein>
<dbReference type="Gene3D" id="3.30.420.40">
    <property type="match status" value="2"/>
</dbReference>
<dbReference type="AlphaFoldDB" id="X1UHP7"/>